<dbReference type="GeneID" id="97239509"/>
<accession>A0A162KHV8</accession>
<dbReference type="Proteomes" id="UP000075787">
    <property type="component" value="Unassembled WGS sequence"/>
</dbReference>
<dbReference type="RefSeq" id="WP_062766588.1">
    <property type="nucleotide sequence ID" value="NZ_CP121043.1"/>
</dbReference>
<evidence type="ECO:0000313" key="2">
    <source>
        <dbReference type="Proteomes" id="UP000075787"/>
    </source>
</evidence>
<evidence type="ECO:0000313" key="1">
    <source>
        <dbReference type="EMBL" id="KYO51312.1"/>
    </source>
</evidence>
<name>A0A162KHV8_9PROT</name>
<dbReference type="AlphaFoldDB" id="A0A162KHV8"/>
<reference evidence="1 2" key="1">
    <citation type="submission" date="2015-12" db="EMBL/GenBank/DDBJ databases">
        <title>Genome sequence of Tistrella mobilis MCCC 1A02139.</title>
        <authorList>
            <person name="Lu L."/>
            <person name="Lai Q."/>
            <person name="Shao Z."/>
            <person name="Qian P."/>
        </authorList>
    </citation>
    <scope>NUCLEOTIDE SEQUENCE [LARGE SCALE GENOMIC DNA]</scope>
    <source>
        <strain evidence="1 2">MCCC 1A02139</strain>
    </source>
</reference>
<sequence length="67" mass="7347">MEIRRQAEGLTIILPDELVAELGFEAGDTLDVRVTGPRTFGISRRPDRERATERLRVVRGDVAGGGV</sequence>
<evidence type="ECO:0008006" key="3">
    <source>
        <dbReference type="Google" id="ProtNLM"/>
    </source>
</evidence>
<protein>
    <recommendedName>
        <fullName evidence="3">AbrB/MazE/SpoVT family DNA-binding domain-containing protein</fullName>
    </recommendedName>
</protein>
<comment type="caution">
    <text evidence="1">The sequence shown here is derived from an EMBL/GenBank/DDBJ whole genome shotgun (WGS) entry which is preliminary data.</text>
</comment>
<dbReference type="EMBL" id="LPZR01000176">
    <property type="protein sequence ID" value="KYO51312.1"/>
    <property type="molecule type" value="Genomic_DNA"/>
</dbReference>
<gene>
    <name evidence="1" type="ORF">AUP44_09610</name>
</gene>
<dbReference type="SUPFAM" id="SSF89447">
    <property type="entry name" value="AbrB/MazE/MraZ-like"/>
    <property type="match status" value="1"/>
</dbReference>
<organism evidence="1 2">
    <name type="scientific">Tistrella mobilis</name>
    <dbReference type="NCBI Taxonomy" id="171437"/>
    <lineage>
        <taxon>Bacteria</taxon>
        <taxon>Pseudomonadati</taxon>
        <taxon>Pseudomonadota</taxon>
        <taxon>Alphaproteobacteria</taxon>
        <taxon>Geminicoccales</taxon>
        <taxon>Geminicoccaceae</taxon>
        <taxon>Tistrella</taxon>
    </lineage>
</organism>
<proteinExistence type="predicted"/>
<dbReference type="InterPro" id="IPR037914">
    <property type="entry name" value="SpoVT-AbrB_sf"/>
</dbReference>